<gene>
    <name evidence="1" type="ORF">GCM10007416_06280</name>
</gene>
<organism evidence="1 2">
    <name type="scientific">Kroppenstedtia guangzhouensis</name>
    <dbReference type="NCBI Taxonomy" id="1274356"/>
    <lineage>
        <taxon>Bacteria</taxon>
        <taxon>Bacillati</taxon>
        <taxon>Bacillota</taxon>
        <taxon>Bacilli</taxon>
        <taxon>Bacillales</taxon>
        <taxon>Thermoactinomycetaceae</taxon>
        <taxon>Kroppenstedtia</taxon>
    </lineage>
</organism>
<accession>A0ABQ1G2C9</accession>
<dbReference type="InterPro" id="IPR017853">
    <property type="entry name" value="GH"/>
</dbReference>
<dbReference type="SUPFAM" id="SSF51445">
    <property type="entry name" value="(Trans)glycosidases"/>
    <property type="match status" value="1"/>
</dbReference>
<name>A0ABQ1G2C9_9BACL</name>
<evidence type="ECO:0000313" key="1">
    <source>
        <dbReference type="EMBL" id="GGA36139.1"/>
    </source>
</evidence>
<reference evidence="2" key="1">
    <citation type="journal article" date="2019" name="Int. J. Syst. Evol. Microbiol.">
        <title>The Global Catalogue of Microorganisms (GCM) 10K type strain sequencing project: providing services to taxonomists for standard genome sequencing and annotation.</title>
        <authorList>
            <consortium name="The Broad Institute Genomics Platform"/>
            <consortium name="The Broad Institute Genome Sequencing Center for Infectious Disease"/>
            <person name="Wu L."/>
            <person name="Ma J."/>
        </authorList>
    </citation>
    <scope>NUCLEOTIDE SEQUENCE [LARGE SCALE GENOMIC DNA]</scope>
    <source>
        <strain evidence="2">CGMCC 1.12404</strain>
    </source>
</reference>
<dbReference type="EMBL" id="BMEX01000002">
    <property type="protein sequence ID" value="GGA36139.1"/>
    <property type="molecule type" value="Genomic_DNA"/>
</dbReference>
<keyword evidence="2" id="KW-1185">Reference proteome</keyword>
<comment type="caution">
    <text evidence="1">The sequence shown here is derived from an EMBL/GenBank/DDBJ whole genome shotgun (WGS) entry which is preliminary data.</text>
</comment>
<dbReference type="Proteomes" id="UP000617979">
    <property type="component" value="Unassembled WGS sequence"/>
</dbReference>
<protein>
    <submittedName>
        <fullName evidence="1">Uncharacterized protein</fullName>
    </submittedName>
</protein>
<sequence>MAHSRKLFRIALTILIILCTMIPYSNLRIGGTTHSGMAFANPSPPVPFLGDYAGELREPRPRKDGVRHVDTPRLIQKLKELGVTQYFYLIWHAPTDWDDLRREFLPAARRSGIDVWVYLVPPSESRRIQPEPYGTDYVAWFRAIGNLSRNYENLKGIVMDDFNHNLSFFTPKYVSRMKQAGRKINPDLLFYPQIYYTAIDSHLLKKYRSLFDGVVMTFRDGKYRNTQRTRDMEDQITKISRLLNREGLPLILMVHASKLSATPANPSAHYVNQSLRTGLRQLRQGNIQGLVTYVLHKEWFPERRDRTAYSGYGYGSLFIPPGHPPGPGGKGEIRQKIHPEASEKYGLGFHHMSVYPRNLRKGDYVKQILVGDRVVWEEDVRAGQVEEWKSKTLNLTPYLREKKETVLALRLVRKQGRSPTWLYIGYDRLKPQGFQLANADFEEPSGWSYRSNYPAVIGETLIYDPRRRLRVYLITMMMYHTFHLYHQMASSGPPPLHRMADSMLQSVLEGRTQNTCRELDQLKKALERDHTLSSPQREAWIHQINKLNRILTINP</sequence>
<evidence type="ECO:0000313" key="2">
    <source>
        <dbReference type="Proteomes" id="UP000617979"/>
    </source>
</evidence>
<proteinExistence type="predicted"/>
<dbReference type="RefSeq" id="WP_188429775.1">
    <property type="nucleotide sequence ID" value="NZ_BMEX01000002.1"/>
</dbReference>